<dbReference type="EMBL" id="BMJH01000004">
    <property type="protein sequence ID" value="GGC75897.1"/>
    <property type="molecule type" value="Genomic_DNA"/>
</dbReference>
<sequence length="255" mass="26513">MTETRDPLSPIAEMSGIRDAAERARSVLGEAHRHNANRREWAKSATEASVRAARASSALDGGKTELDGTGDVQDPTLAGSLRVSQALDGESLENMVKVWKRAPLQVLAKLHMLAAADLVENTDALGRPRQTPDVGERLELLAHIVTGGTKAPAPVIAAVVHGELLALRPFGTADGVVARAASRLVAVASGLDPHNLGVPESSWLQRASAYRSAAKGFATGTEQGVGNWVILCCGALEAGGREAINIADAAAAAKK</sequence>
<feature type="region of interest" description="Disordered" evidence="1">
    <location>
        <begin position="53"/>
        <end position="75"/>
    </location>
</feature>
<organism evidence="3 4">
    <name type="scientific">Hoyosella rhizosphaerae</name>
    <dbReference type="NCBI Taxonomy" id="1755582"/>
    <lineage>
        <taxon>Bacteria</taxon>
        <taxon>Bacillati</taxon>
        <taxon>Actinomycetota</taxon>
        <taxon>Actinomycetes</taxon>
        <taxon>Mycobacteriales</taxon>
        <taxon>Hoyosellaceae</taxon>
        <taxon>Hoyosella</taxon>
    </lineage>
</organism>
<gene>
    <name evidence="3" type="ORF">GCM10011410_31480</name>
</gene>
<evidence type="ECO:0000313" key="4">
    <source>
        <dbReference type="Proteomes" id="UP000641514"/>
    </source>
</evidence>
<protein>
    <recommendedName>
        <fullName evidence="2">Fido domain-containing protein</fullName>
    </recommendedName>
</protein>
<dbReference type="PROSITE" id="PS51459">
    <property type="entry name" value="FIDO"/>
    <property type="match status" value="1"/>
</dbReference>
<reference evidence="3" key="2">
    <citation type="submission" date="2020-09" db="EMBL/GenBank/DDBJ databases">
        <authorList>
            <person name="Sun Q."/>
            <person name="Zhou Y."/>
        </authorList>
    </citation>
    <scope>NUCLEOTIDE SEQUENCE</scope>
    <source>
        <strain evidence="3">CGMCC 1.15478</strain>
    </source>
</reference>
<proteinExistence type="predicted"/>
<evidence type="ECO:0000313" key="3">
    <source>
        <dbReference type="EMBL" id="GGC75897.1"/>
    </source>
</evidence>
<accession>A0A916UL12</accession>
<evidence type="ECO:0000256" key="1">
    <source>
        <dbReference type="SAM" id="MobiDB-lite"/>
    </source>
</evidence>
<dbReference type="InterPro" id="IPR003812">
    <property type="entry name" value="Fido"/>
</dbReference>
<feature type="domain" description="Fido" evidence="2">
    <location>
        <begin position="102"/>
        <end position="231"/>
    </location>
</feature>
<reference evidence="3" key="1">
    <citation type="journal article" date="2014" name="Int. J. Syst. Evol. Microbiol.">
        <title>Complete genome sequence of Corynebacterium casei LMG S-19264T (=DSM 44701T), isolated from a smear-ripened cheese.</title>
        <authorList>
            <consortium name="US DOE Joint Genome Institute (JGI-PGF)"/>
            <person name="Walter F."/>
            <person name="Albersmeier A."/>
            <person name="Kalinowski J."/>
            <person name="Ruckert C."/>
        </authorList>
    </citation>
    <scope>NUCLEOTIDE SEQUENCE</scope>
    <source>
        <strain evidence="3">CGMCC 1.15478</strain>
    </source>
</reference>
<dbReference type="Proteomes" id="UP000641514">
    <property type="component" value="Unassembled WGS sequence"/>
</dbReference>
<dbReference type="AlphaFoldDB" id="A0A916UL12"/>
<comment type="caution">
    <text evidence="3">The sequence shown here is derived from an EMBL/GenBank/DDBJ whole genome shotgun (WGS) entry which is preliminary data.</text>
</comment>
<keyword evidence="4" id="KW-1185">Reference proteome</keyword>
<evidence type="ECO:0000259" key="2">
    <source>
        <dbReference type="PROSITE" id="PS51459"/>
    </source>
</evidence>
<name>A0A916UL12_9ACTN</name>